<proteinExistence type="predicted"/>
<protein>
    <submittedName>
        <fullName evidence="2">Uncharacterized protein</fullName>
    </submittedName>
</protein>
<accession>A0A1F6DFR8</accession>
<reference evidence="2 3" key="1">
    <citation type="journal article" date="2016" name="Nat. Commun.">
        <title>Thousands of microbial genomes shed light on interconnected biogeochemical processes in an aquifer system.</title>
        <authorList>
            <person name="Anantharaman K."/>
            <person name="Brown C.T."/>
            <person name="Hug L.A."/>
            <person name="Sharon I."/>
            <person name="Castelle C.J."/>
            <person name="Probst A.J."/>
            <person name="Thomas B.C."/>
            <person name="Singh A."/>
            <person name="Wilkins M.J."/>
            <person name="Karaoz U."/>
            <person name="Brodie E.L."/>
            <person name="Williams K.H."/>
            <person name="Hubbard S.S."/>
            <person name="Banfield J.F."/>
        </authorList>
    </citation>
    <scope>NUCLEOTIDE SEQUENCE [LARGE SCALE GENOMIC DNA]</scope>
</reference>
<evidence type="ECO:0000313" key="3">
    <source>
        <dbReference type="Proteomes" id="UP000178794"/>
    </source>
</evidence>
<gene>
    <name evidence="2" type="ORF">A3C89_00740</name>
</gene>
<dbReference type="STRING" id="1798492.A3C89_00740"/>
<dbReference type="EMBL" id="MFLF01000008">
    <property type="protein sequence ID" value="OGG60274.1"/>
    <property type="molecule type" value="Genomic_DNA"/>
</dbReference>
<dbReference type="AlphaFoldDB" id="A0A1F6DFR8"/>
<feature type="region of interest" description="Disordered" evidence="1">
    <location>
        <begin position="90"/>
        <end position="113"/>
    </location>
</feature>
<sequence length="135" mass="15425">MKVLDQGHIYELRELGGGTCELKFVKRSGGAIQYSEEWGGVQTQEVLRACIDRTKYLFEVLPCNETADALYHLRMALYCYEARAHRRKHEAVNRKRSSHNDVASPNAHRDGEQDVPFTEHEIELLPTGDDGHIMV</sequence>
<name>A0A1F6DFR8_9BACT</name>
<evidence type="ECO:0000313" key="2">
    <source>
        <dbReference type="EMBL" id="OGG60274.1"/>
    </source>
</evidence>
<comment type="caution">
    <text evidence="2">The sequence shown here is derived from an EMBL/GenBank/DDBJ whole genome shotgun (WGS) entry which is preliminary data.</text>
</comment>
<dbReference type="Proteomes" id="UP000178794">
    <property type="component" value="Unassembled WGS sequence"/>
</dbReference>
<organism evidence="2 3">
    <name type="scientific">Candidatus Kaiserbacteria bacterium RIFCSPHIGHO2_02_FULL_50_50</name>
    <dbReference type="NCBI Taxonomy" id="1798492"/>
    <lineage>
        <taxon>Bacteria</taxon>
        <taxon>Candidatus Kaiseribacteriota</taxon>
    </lineage>
</organism>
<evidence type="ECO:0000256" key="1">
    <source>
        <dbReference type="SAM" id="MobiDB-lite"/>
    </source>
</evidence>